<dbReference type="Proteomes" id="UP000238362">
    <property type="component" value="Unassembled WGS sequence"/>
</dbReference>
<reference evidence="2 3" key="1">
    <citation type="submission" date="2018-03" db="EMBL/GenBank/DDBJ databases">
        <title>Genomic Encyclopedia of Type Strains, Phase III (KMG-III): the genomes of soil and plant-associated and newly described type strains.</title>
        <authorList>
            <person name="Whitman W."/>
        </authorList>
    </citation>
    <scope>NUCLEOTIDE SEQUENCE [LARGE SCALE GENOMIC DNA]</scope>
    <source>
        <strain evidence="2 3">CGMCC 4.7125</strain>
    </source>
</reference>
<dbReference type="Pfam" id="PF21686">
    <property type="entry name" value="LigD_Prim-Pol"/>
    <property type="match status" value="1"/>
</dbReference>
<gene>
    <name evidence="2" type="ORF">B0I33_10931</name>
</gene>
<protein>
    <submittedName>
        <fullName evidence="2">Bifunctional non-homologous end joining protein LigD</fullName>
    </submittedName>
</protein>
<dbReference type="PANTHER" id="PTHR42705:SF2">
    <property type="entry name" value="BIFUNCTIONAL NON-HOMOLOGOUS END JOINING PROTEIN LIGD"/>
    <property type="match status" value="1"/>
</dbReference>
<proteinExistence type="predicted"/>
<evidence type="ECO:0000313" key="2">
    <source>
        <dbReference type="EMBL" id="PRX45370.1"/>
    </source>
</evidence>
<organism evidence="2 3">
    <name type="scientific">Prauserella shujinwangii</name>
    <dbReference type="NCBI Taxonomy" id="1453103"/>
    <lineage>
        <taxon>Bacteria</taxon>
        <taxon>Bacillati</taxon>
        <taxon>Actinomycetota</taxon>
        <taxon>Actinomycetes</taxon>
        <taxon>Pseudonocardiales</taxon>
        <taxon>Pseudonocardiaceae</taxon>
        <taxon>Prauserella</taxon>
    </lineage>
</organism>
<dbReference type="NCBIfam" id="TIGR02778">
    <property type="entry name" value="ligD_pol"/>
    <property type="match status" value="1"/>
</dbReference>
<dbReference type="InterPro" id="IPR052171">
    <property type="entry name" value="NHEJ_LigD"/>
</dbReference>
<dbReference type="Gene3D" id="3.90.920.10">
    <property type="entry name" value="DNA primase, PRIM domain"/>
    <property type="match status" value="1"/>
</dbReference>
<feature type="domain" description="DNA ligase D polymerase" evidence="1">
    <location>
        <begin position="18"/>
        <end position="273"/>
    </location>
</feature>
<accession>A0A2T0LPZ0</accession>
<dbReference type="EMBL" id="PVNH01000009">
    <property type="protein sequence ID" value="PRX45370.1"/>
    <property type="molecule type" value="Genomic_DNA"/>
</dbReference>
<dbReference type="RefSeq" id="WP_342750080.1">
    <property type="nucleotide sequence ID" value="NZ_PVNH01000009.1"/>
</dbReference>
<dbReference type="PANTHER" id="PTHR42705">
    <property type="entry name" value="BIFUNCTIONAL NON-HOMOLOGOUS END JOINING PROTEIN LIGD"/>
    <property type="match status" value="1"/>
</dbReference>
<comment type="caution">
    <text evidence="2">The sequence shown here is derived from an EMBL/GenBank/DDBJ whole genome shotgun (WGS) entry which is preliminary data.</text>
</comment>
<name>A0A2T0LPZ0_9PSEU</name>
<dbReference type="InterPro" id="IPR014145">
    <property type="entry name" value="LigD_pol_dom"/>
</dbReference>
<evidence type="ECO:0000259" key="1">
    <source>
        <dbReference type="Pfam" id="PF21686"/>
    </source>
</evidence>
<sequence length="291" mass="32119">MIEVSNPGKVFYPGAGVTKGDVVAYHRAVAEVLLPHLRGRPLTLRRYPDGIDGEGWFQKEASAHFPDWLRIAEVPRRGEPGETVRHVVCDDADTLTYLADQATIEFHVWLSTADRLDCPDLLVLDLDPPERGSGLTDLRRAARSARDLLGELGLTPFVQTTGGRGYHVVAPLDAGTGFDGVRELARGAADRLARSDPDRLTTAHRKDRRGDRIFLDTNRNAYGQTFVAPYSLRARPGAPVATPVDWAELSRVEPAGFDLRKVLRRLTRKADPWRDIHAHAASAARALEKLG</sequence>
<dbReference type="AlphaFoldDB" id="A0A2T0LPZ0"/>
<keyword evidence="3" id="KW-1185">Reference proteome</keyword>
<evidence type="ECO:0000313" key="3">
    <source>
        <dbReference type="Proteomes" id="UP000238362"/>
    </source>
</evidence>